<evidence type="ECO:0000256" key="7">
    <source>
        <dbReference type="PROSITE-ProRule" id="PRU00042"/>
    </source>
</evidence>
<evidence type="ECO:0000256" key="4">
    <source>
        <dbReference type="ARBA" id="ARBA00022771"/>
    </source>
</evidence>
<sequence length="302" mass="34690">MRLTRICLIVNEESSEDSLTVNGETSEDMIDFATDLYHASAHFSGNEVPIYVNLSSDEEEVSRTPGAVDMRFKGIHEQPNLTTLERISTKRHARAICLHEFKMGRTAAETARKINDAFGPGIAGERTVQYWFQKFRQGDESLADEDRRGRSLEVDQDELPIHCVKCAKLFKSTSQLWEHMSTKHLKERYRVCGKCGQKFISRSGLKRHVQVVHEHVLYTCPCKGCGHPGYRCRQALAVHVRTVHANIRAYVCETCGLSFYERNELKMHRLTHICKRVYQCLCGSTFRYKAGLENHQRLCLLH</sequence>
<comment type="subcellular location">
    <subcellularLocation>
        <location evidence="1">Nucleus</location>
    </subcellularLocation>
</comment>
<dbReference type="Gene3D" id="3.30.160.60">
    <property type="entry name" value="Classic Zinc Finger"/>
    <property type="match status" value="2"/>
</dbReference>
<keyword evidence="5" id="KW-0862">Zinc</keyword>
<evidence type="ECO:0000259" key="8">
    <source>
        <dbReference type="PROSITE" id="PS50157"/>
    </source>
</evidence>
<keyword evidence="4 7" id="KW-0863">Zinc-finger</keyword>
<dbReference type="PROSITE" id="PS00028">
    <property type="entry name" value="ZINC_FINGER_C2H2_1"/>
    <property type="match status" value="3"/>
</dbReference>
<evidence type="ECO:0000313" key="10">
    <source>
        <dbReference type="Proteomes" id="UP001196413"/>
    </source>
</evidence>
<keyword evidence="10" id="KW-1185">Reference proteome</keyword>
<dbReference type="GO" id="GO:0000981">
    <property type="term" value="F:DNA-binding transcription factor activity, RNA polymerase II-specific"/>
    <property type="evidence" value="ECO:0007669"/>
    <property type="project" value="TreeGrafter"/>
</dbReference>
<evidence type="ECO:0000256" key="3">
    <source>
        <dbReference type="ARBA" id="ARBA00022737"/>
    </source>
</evidence>
<evidence type="ECO:0000256" key="1">
    <source>
        <dbReference type="ARBA" id="ARBA00004123"/>
    </source>
</evidence>
<feature type="domain" description="C2H2-type" evidence="8">
    <location>
        <begin position="161"/>
        <end position="189"/>
    </location>
</feature>
<dbReference type="InterPro" id="IPR041426">
    <property type="entry name" value="Mos1_HTH"/>
</dbReference>
<name>A0AAD5QL39_PARTN</name>
<evidence type="ECO:0000256" key="5">
    <source>
        <dbReference type="ARBA" id="ARBA00022833"/>
    </source>
</evidence>
<dbReference type="PANTHER" id="PTHR24381:SF393">
    <property type="entry name" value="CHROMATIN-LINKED ADAPTOR FOR MSL PROTEINS, ISOFORM B"/>
    <property type="match status" value="1"/>
</dbReference>
<dbReference type="Gene3D" id="1.10.10.1450">
    <property type="match status" value="1"/>
</dbReference>
<dbReference type="GO" id="GO:0005634">
    <property type="term" value="C:nucleus"/>
    <property type="evidence" value="ECO:0007669"/>
    <property type="project" value="UniProtKB-SubCell"/>
</dbReference>
<organism evidence="9 10">
    <name type="scientific">Parelaphostrongylus tenuis</name>
    <name type="common">Meningeal worm</name>
    <dbReference type="NCBI Taxonomy" id="148309"/>
    <lineage>
        <taxon>Eukaryota</taxon>
        <taxon>Metazoa</taxon>
        <taxon>Ecdysozoa</taxon>
        <taxon>Nematoda</taxon>
        <taxon>Chromadorea</taxon>
        <taxon>Rhabditida</taxon>
        <taxon>Rhabditina</taxon>
        <taxon>Rhabditomorpha</taxon>
        <taxon>Strongyloidea</taxon>
        <taxon>Metastrongylidae</taxon>
        <taxon>Parelaphostrongylus</taxon>
    </lineage>
</organism>
<dbReference type="Pfam" id="PF00096">
    <property type="entry name" value="zf-C2H2"/>
    <property type="match status" value="2"/>
</dbReference>
<feature type="domain" description="C2H2-type" evidence="8">
    <location>
        <begin position="278"/>
        <end position="302"/>
    </location>
</feature>
<feature type="domain" description="C2H2-type" evidence="8">
    <location>
        <begin position="250"/>
        <end position="277"/>
    </location>
</feature>
<dbReference type="PROSITE" id="PS50157">
    <property type="entry name" value="ZINC_FINGER_C2H2_2"/>
    <property type="match status" value="4"/>
</dbReference>
<comment type="caution">
    <text evidence="9">The sequence shown here is derived from an EMBL/GenBank/DDBJ whole genome shotgun (WGS) entry which is preliminary data.</text>
</comment>
<dbReference type="SUPFAM" id="SSF57667">
    <property type="entry name" value="beta-beta-alpha zinc fingers"/>
    <property type="match status" value="2"/>
</dbReference>
<protein>
    <recommendedName>
        <fullName evidence="8">C2H2-type domain-containing protein</fullName>
    </recommendedName>
</protein>
<dbReference type="InterPro" id="IPR013087">
    <property type="entry name" value="Znf_C2H2_type"/>
</dbReference>
<keyword evidence="3" id="KW-0677">Repeat</keyword>
<proteinExistence type="predicted"/>
<feature type="domain" description="C2H2-type" evidence="8">
    <location>
        <begin position="190"/>
        <end position="213"/>
    </location>
</feature>
<dbReference type="AlphaFoldDB" id="A0AAD5QL39"/>
<dbReference type="GO" id="GO:0000977">
    <property type="term" value="F:RNA polymerase II transcription regulatory region sequence-specific DNA binding"/>
    <property type="evidence" value="ECO:0007669"/>
    <property type="project" value="TreeGrafter"/>
</dbReference>
<evidence type="ECO:0000256" key="2">
    <source>
        <dbReference type="ARBA" id="ARBA00022723"/>
    </source>
</evidence>
<accession>A0AAD5QL39</accession>
<dbReference type="Proteomes" id="UP001196413">
    <property type="component" value="Unassembled WGS sequence"/>
</dbReference>
<dbReference type="EMBL" id="JAHQIW010002646">
    <property type="protein sequence ID" value="KAJ1355948.1"/>
    <property type="molecule type" value="Genomic_DNA"/>
</dbReference>
<dbReference type="InterPro" id="IPR036236">
    <property type="entry name" value="Znf_C2H2_sf"/>
</dbReference>
<gene>
    <name evidence="9" type="ORF">KIN20_038403</name>
</gene>
<keyword evidence="6" id="KW-0539">Nucleus</keyword>
<evidence type="ECO:0000313" key="9">
    <source>
        <dbReference type="EMBL" id="KAJ1355948.1"/>
    </source>
</evidence>
<dbReference type="GO" id="GO:0008270">
    <property type="term" value="F:zinc ion binding"/>
    <property type="evidence" value="ECO:0007669"/>
    <property type="project" value="UniProtKB-KW"/>
</dbReference>
<dbReference type="SMART" id="SM00355">
    <property type="entry name" value="ZnF_C2H2"/>
    <property type="match status" value="5"/>
</dbReference>
<dbReference type="Pfam" id="PF17906">
    <property type="entry name" value="HTH_48"/>
    <property type="match status" value="1"/>
</dbReference>
<dbReference type="PANTHER" id="PTHR24381">
    <property type="entry name" value="ZINC FINGER PROTEIN"/>
    <property type="match status" value="1"/>
</dbReference>
<reference evidence="9" key="1">
    <citation type="submission" date="2021-06" db="EMBL/GenBank/DDBJ databases">
        <title>Parelaphostrongylus tenuis whole genome reference sequence.</title>
        <authorList>
            <person name="Garwood T.J."/>
            <person name="Larsen P.A."/>
            <person name="Fountain-Jones N.M."/>
            <person name="Garbe J.R."/>
            <person name="Macchietto M.G."/>
            <person name="Kania S.A."/>
            <person name="Gerhold R.W."/>
            <person name="Richards J.E."/>
            <person name="Wolf T.M."/>
        </authorList>
    </citation>
    <scope>NUCLEOTIDE SEQUENCE</scope>
    <source>
        <strain evidence="9">MNPRO001-30</strain>
        <tissue evidence="9">Meninges</tissue>
    </source>
</reference>
<evidence type="ECO:0000256" key="6">
    <source>
        <dbReference type="ARBA" id="ARBA00023242"/>
    </source>
</evidence>
<keyword evidence="2" id="KW-0479">Metal-binding</keyword>